<evidence type="ECO:0000259" key="1">
    <source>
        <dbReference type="PROSITE" id="PS50404"/>
    </source>
</evidence>
<dbReference type="Pfam" id="PF13417">
    <property type="entry name" value="GST_N_3"/>
    <property type="match status" value="1"/>
</dbReference>
<dbReference type="InterPro" id="IPR010987">
    <property type="entry name" value="Glutathione-S-Trfase_C-like"/>
</dbReference>
<feature type="domain" description="GST N-terminal" evidence="1">
    <location>
        <begin position="4"/>
        <end position="90"/>
    </location>
</feature>
<protein>
    <recommendedName>
        <fullName evidence="5">GST N-terminal domain-containing protein</fullName>
    </recommendedName>
</protein>
<dbReference type="Proteomes" id="UP000054466">
    <property type="component" value="Unassembled WGS sequence"/>
</dbReference>
<dbReference type="Gene3D" id="3.40.30.10">
    <property type="entry name" value="Glutaredoxin"/>
    <property type="match status" value="1"/>
</dbReference>
<name>A0A0D1Z8F5_9EURO</name>
<proteinExistence type="predicted"/>
<dbReference type="GeneID" id="27348872"/>
<organism evidence="3 4">
    <name type="scientific">Cladophialophora immunda</name>
    <dbReference type="NCBI Taxonomy" id="569365"/>
    <lineage>
        <taxon>Eukaryota</taxon>
        <taxon>Fungi</taxon>
        <taxon>Dikarya</taxon>
        <taxon>Ascomycota</taxon>
        <taxon>Pezizomycotina</taxon>
        <taxon>Eurotiomycetes</taxon>
        <taxon>Chaetothyriomycetidae</taxon>
        <taxon>Chaetothyriales</taxon>
        <taxon>Herpotrichiellaceae</taxon>
        <taxon>Cladophialophora</taxon>
    </lineage>
</organism>
<dbReference type="EMBL" id="KN847045">
    <property type="protein sequence ID" value="KIW23931.1"/>
    <property type="molecule type" value="Genomic_DNA"/>
</dbReference>
<evidence type="ECO:0000313" key="4">
    <source>
        <dbReference type="Proteomes" id="UP000054466"/>
    </source>
</evidence>
<dbReference type="GO" id="GO:0005737">
    <property type="term" value="C:cytoplasm"/>
    <property type="evidence" value="ECO:0007669"/>
    <property type="project" value="TreeGrafter"/>
</dbReference>
<sequence length="272" mass="30687">MAETDLFLWDHPVSPFCQKVRIALREKNIPFQFSTPRGTGSGIASNMDSNFADRNPRLEVPTLVVDGGAVKIFDSTIILEYIEDAYPHSVPLRATSAVDRARARMIEDVCDSQYEAANWGMGEITTFRRAENHGDLAEKLKTKAAEHVGLIQAWLTQQLGDAPWFGGETFGYADVCVWPFVNRSSSYGLEPKPGTLLGDWYERAKQRPSVKSVFDEFLANTKGMSVAYEAVQKGLLKRQYRDHRLEWMIKTGGMGIVKEGMEKDNIRFQWPS</sequence>
<dbReference type="PROSITE" id="PS50404">
    <property type="entry name" value="GST_NTER"/>
    <property type="match status" value="1"/>
</dbReference>
<dbReference type="InterPro" id="IPR004045">
    <property type="entry name" value="Glutathione_S-Trfase_N"/>
</dbReference>
<dbReference type="SFLD" id="SFLDG00358">
    <property type="entry name" value="Main_(cytGST)"/>
    <property type="match status" value="1"/>
</dbReference>
<dbReference type="SUPFAM" id="SSF52833">
    <property type="entry name" value="Thioredoxin-like"/>
    <property type="match status" value="1"/>
</dbReference>
<dbReference type="AlphaFoldDB" id="A0A0D1Z8F5"/>
<dbReference type="HOGENOM" id="CLU_011226_5_3_1"/>
<dbReference type="OrthoDB" id="249703at2759"/>
<evidence type="ECO:0000259" key="2">
    <source>
        <dbReference type="PROSITE" id="PS50405"/>
    </source>
</evidence>
<dbReference type="Gene3D" id="1.20.1050.10">
    <property type="match status" value="1"/>
</dbReference>
<dbReference type="PROSITE" id="PS50405">
    <property type="entry name" value="GST_CTER"/>
    <property type="match status" value="1"/>
</dbReference>
<dbReference type="InterPro" id="IPR036282">
    <property type="entry name" value="Glutathione-S-Trfase_C_sf"/>
</dbReference>
<dbReference type="SUPFAM" id="SSF47616">
    <property type="entry name" value="GST C-terminal domain-like"/>
    <property type="match status" value="1"/>
</dbReference>
<keyword evidence="4" id="KW-1185">Reference proteome</keyword>
<dbReference type="RefSeq" id="XP_016244147.1">
    <property type="nucleotide sequence ID" value="XM_016396956.1"/>
</dbReference>
<dbReference type="InterPro" id="IPR036249">
    <property type="entry name" value="Thioredoxin-like_sf"/>
</dbReference>
<accession>A0A0D1Z8F5</accession>
<evidence type="ECO:0000313" key="3">
    <source>
        <dbReference type="EMBL" id="KIW23931.1"/>
    </source>
</evidence>
<dbReference type="VEuPathDB" id="FungiDB:PV07_09678"/>
<dbReference type="CDD" id="cd00570">
    <property type="entry name" value="GST_N_family"/>
    <property type="match status" value="1"/>
</dbReference>
<feature type="domain" description="GST C-terminal" evidence="2">
    <location>
        <begin position="96"/>
        <end position="235"/>
    </location>
</feature>
<gene>
    <name evidence="3" type="ORF">PV07_09678</name>
</gene>
<evidence type="ECO:0008006" key="5">
    <source>
        <dbReference type="Google" id="ProtNLM"/>
    </source>
</evidence>
<dbReference type="InterPro" id="IPR050983">
    <property type="entry name" value="GST_Omega/HSP26"/>
</dbReference>
<dbReference type="InterPro" id="IPR040079">
    <property type="entry name" value="Glutathione_S-Trfase"/>
</dbReference>
<dbReference type="STRING" id="569365.A0A0D1Z8F5"/>
<dbReference type="Pfam" id="PF13410">
    <property type="entry name" value="GST_C_2"/>
    <property type="match status" value="1"/>
</dbReference>
<dbReference type="SFLD" id="SFLDS00019">
    <property type="entry name" value="Glutathione_Transferase_(cytos"/>
    <property type="match status" value="1"/>
</dbReference>
<dbReference type="PANTHER" id="PTHR43968:SF6">
    <property type="entry name" value="GLUTATHIONE S-TRANSFERASE OMEGA"/>
    <property type="match status" value="1"/>
</dbReference>
<dbReference type="PANTHER" id="PTHR43968">
    <property type="match status" value="1"/>
</dbReference>
<reference evidence="3 4" key="1">
    <citation type="submission" date="2015-01" db="EMBL/GenBank/DDBJ databases">
        <title>The Genome Sequence of Cladophialophora immunda CBS83496.</title>
        <authorList>
            <consortium name="The Broad Institute Genomics Platform"/>
            <person name="Cuomo C."/>
            <person name="de Hoog S."/>
            <person name="Gorbushina A."/>
            <person name="Stielow B."/>
            <person name="Teixiera M."/>
            <person name="Abouelleil A."/>
            <person name="Chapman S.B."/>
            <person name="Priest M."/>
            <person name="Young S.K."/>
            <person name="Wortman J."/>
            <person name="Nusbaum C."/>
            <person name="Birren B."/>
        </authorList>
    </citation>
    <scope>NUCLEOTIDE SEQUENCE [LARGE SCALE GENOMIC DNA]</scope>
    <source>
        <strain evidence="3 4">CBS 83496</strain>
    </source>
</reference>